<dbReference type="GO" id="GO:0046872">
    <property type="term" value="F:metal ion binding"/>
    <property type="evidence" value="ECO:0007669"/>
    <property type="project" value="UniProtKB-KW"/>
</dbReference>
<dbReference type="Pfam" id="PF20582">
    <property type="entry name" value="UPF0758_N"/>
    <property type="match status" value="1"/>
</dbReference>
<accession>A0A7C5SX21</accession>
<dbReference type="PROSITE" id="PS50249">
    <property type="entry name" value="MPN"/>
    <property type="match status" value="1"/>
</dbReference>
<keyword evidence="4" id="KW-0862">Zinc</keyword>
<dbReference type="Pfam" id="PF04002">
    <property type="entry name" value="RadC"/>
    <property type="match status" value="1"/>
</dbReference>
<dbReference type="NCBIfam" id="TIGR00608">
    <property type="entry name" value="radc"/>
    <property type="match status" value="1"/>
</dbReference>
<evidence type="ECO:0000259" key="7">
    <source>
        <dbReference type="PROSITE" id="PS50249"/>
    </source>
</evidence>
<dbReference type="GO" id="GO:0006508">
    <property type="term" value="P:proteolysis"/>
    <property type="evidence" value="ECO:0007669"/>
    <property type="project" value="UniProtKB-KW"/>
</dbReference>
<evidence type="ECO:0000256" key="5">
    <source>
        <dbReference type="ARBA" id="ARBA00023049"/>
    </source>
</evidence>
<dbReference type="GO" id="GO:0008237">
    <property type="term" value="F:metallopeptidase activity"/>
    <property type="evidence" value="ECO:0007669"/>
    <property type="project" value="UniProtKB-KW"/>
</dbReference>
<gene>
    <name evidence="8" type="ORF">ENN04_00815</name>
</gene>
<evidence type="ECO:0000256" key="1">
    <source>
        <dbReference type="ARBA" id="ARBA00022670"/>
    </source>
</evidence>
<dbReference type="InterPro" id="IPR046778">
    <property type="entry name" value="UPF0758_N"/>
</dbReference>
<dbReference type="Gene3D" id="3.40.140.10">
    <property type="entry name" value="Cytidine Deaminase, domain 2"/>
    <property type="match status" value="1"/>
</dbReference>
<name>A0A7C5SX21_9AQUI</name>
<comment type="similarity">
    <text evidence="6">Belongs to the UPF0758 family.</text>
</comment>
<dbReference type="InterPro" id="IPR037518">
    <property type="entry name" value="MPN"/>
</dbReference>
<keyword evidence="1" id="KW-0645">Protease</keyword>
<feature type="domain" description="MPN" evidence="7">
    <location>
        <begin position="103"/>
        <end position="226"/>
    </location>
</feature>
<organism evidence="8">
    <name type="scientific">Thermocrinis ruber</name>
    <dbReference type="NCBI Taxonomy" id="75906"/>
    <lineage>
        <taxon>Bacteria</taxon>
        <taxon>Pseudomonadati</taxon>
        <taxon>Aquificota</taxon>
        <taxon>Aquificia</taxon>
        <taxon>Aquificales</taxon>
        <taxon>Aquificaceae</taxon>
        <taxon>Thermocrinis</taxon>
    </lineage>
</organism>
<sequence>MYPKKSIRELPKDLRPREKLSKFGSSTLSDEELLAVIFGSGTKEEDVISLASKVVSLGWETLMSMDVEELTKKIKGLGFAKACQLKAVIELAKRINDPYGDFKISNPQDAYNFVKKKVLFDERREHLIALYLTPTNKVIDYEVVAIGKMNALYAEPKDILYTAVKKACSSLIVLHNHPKGDARPSKEDIEFTKRLKQACELLGFELLDHIIINQKEFFSLRGNGLL</sequence>
<evidence type="ECO:0000256" key="4">
    <source>
        <dbReference type="ARBA" id="ARBA00022833"/>
    </source>
</evidence>
<dbReference type="PANTHER" id="PTHR30471:SF3">
    <property type="entry name" value="UPF0758 PROTEIN YEES-RELATED"/>
    <property type="match status" value="1"/>
</dbReference>
<dbReference type="EMBL" id="DSAC01000011">
    <property type="protein sequence ID" value="HHO73164.1"/>
    <property type="molecule type" value="Genomic_DNA"/>
</dbReference>
<keyword evidence="3" id="KW-0378">Hydrolase</keyword>
<reference evidence="8" key="1">
    <citation type="journal article" date="2020" name="mSystems">
        <title>Genome- and Community-Level Interaction Insights into Carbon Utilization and Element Cycling Functions of Hydrothermarchaeota in Hydrothermal Sediment.</title>
        <authorList>
            <person name="Zhou Z."/>
            <person name="Liu Y."/>
            <person name="Xu W."/>
            <person name="Pan J."/>
            <person name="Luo Z.H."/>
            <person name="Li M."/>
        </authorList>
    </citation>
    <scope>NUCLEOTIDE SEQUENCE [LARGE SCALE GENOMIC DNA]</scope>
    <source>
        <strain evidence="8">SpSt-114</strain>
    </source>
</reference>
<dbReference type="InterPro" id="IPR011257">
    <property type="entry name" value="DNA_glycosylase"/>
</dbReference>
<keyword evidence="2" id="KW-0479">Metal-binding</keyword>
<dbReference type="GO" id="GO:0006281">
    <property type="term" value="P:DNA repair"/>
    <property type="evidence" value="ECO:0007669"/>
    <property type="project" value="InterPro"/>
</dbReference>
<evidence type="ECO:0000313" key="8">
    <source>
        <dbReference type="EMBL" id="HHO73164.1"/>
    </source>
</evidence>
<dbReference type="AlphaFoldDB" id="A0A7C5SX21"/>
<evidence type="ECO:0000256" key="6">
    <source>
        <dbReference type="RuleBase" id="RU003797"/>
    </source>
</evidence>
<dbReference type="CDD" id="cd08071">
    <property type="entry name" value="MPN_DUF2466"/>
    <property type="match status" value="1"/>
</dbReference>
<evidence type="ECO:0000256" key="2">
    <source>
        <dbReference type="ARBA" id="ARBA00022723"/>
    </source>
</evidence>
<protein>
    <submittedName>
        <fullName evidence="8">JAB domain-containing protein</fullName>
    </submittedName>
</protein>
<dbReference type="NCBIfam" id="NF000642">
    <property type="entry name" value="PRK00024.1"/>
    <property type="match status" value="1"/>
</dbReference>
<dbReference type="PANTHER" id="PTHR30471">
    <property type="entry name" value="DNA REPAIR PROTEIN RADC"/>
    <property type="match status" value="1"/>
</dbReference>
<comment type="caution">
    <text evidence="8">The sequence shown here is derived from an EMBL/GenBank/DDBJ whole genome shotgun (WGS) entry which is preliminary data.</text>
</comment>
<proteinExistence type="inferred from homology"/>
<dbReference type="SUPFAM" id="SSF48150">
    <property type="entry name" value="DNA-glycosylase"/>
    <property type="match status" value="1"/>
</dbReference>
<evidence type="ECO:0000256" key="3">
    <source>
        <dbReference type="ARBA" id="ARBA00022801"/>
    </source>
</evidence>
<dbReference type="InterPro" id="IPR025657">
    <property type="entry name" value="RadC_JAB"/>
</dbReference>
<dbReference type="InterPro" id="IPR001405">
    <property type="entry name" value="UPF0758"/>
</dbReference>
<keyword evidence="5" id="KW-0482">Metalloprotease</keyword>